<proteinExistence type="predicted"/>
<feature type="region of interest" description="Disordered" evidence="1">
    <location>
        <begin position="1"/>
        <end position="37"/>
    </location>
</feature>
<evidence type="ECO:0000313" key="2">
    <source>
        <dbReference type="EMBL" id="KAG2215492.1"/>
    </source>
</evidence>
<feature type="compositionally biased region" description="Pro residues" evidence="1">
    <location>
        <begin position="15"/>
        <end position="25"/>
    </location>
</feature>
<dbReference type="AlphaFoldDB" id="A0A8H7RQV7"/>
<keyword evidence="3" id="KW-1185">Reference proteome</keyword>
<organism evidence="2 3">
    <name type="scientific">Circinella minor</name>
    <dbReference type="NCBI Taxonomy" id="1195481"/>
    <lineage>
        <taxon>Eukaryota</taxon>
        <taxon>Fungi</taxon>
        <taxon>Fungi incertae sedis</taxon>
        <taxon>Mucoromycota</taxon>
        <taxon>Mucoromycotina</taxon>
        <taxon>Mucoromycetes</taxon>
        <taxon>Mucorales</taxon>
        <taxon>Lichtheimiaceae</taxon>
        <taxon>Circinella</taxon>
    </lineage>
</organism>
<comment type="caution">
    <text evidence="2">The sequence shown here is derived from an EMBL/GenBank/DDBJ whole genome shotgun (WGS) entry which is preliminary data.</text>
</comment>
<feature type="compositionally biased region" description="Basic and acidic residues" evidence="1">
    <location>
        <begin position="27"/>
        <end position="37"/>
    </location>
</feature>
<evidence type="ECO:0000256" key="1">
    <source>
        <dbReference type="SAM" id="MobiDB-lite"/>
    </source>
</evidence>
<feature type="non-terminal residue" evidence="2">
    <location>
        <position position="37"/>
    </location>
</feature>
<dbReference type="Proteomes" id="UP000646827">
    <property type="component" value="Unassembled WGS sequence"/>
</dbReference>
<protein>
    <submittedName>
        <fullName evidence="2">Uncharacterized protein</fullName>
    </submittedName>
</protein>
<accession>A0A8H7RQV7</accession>
<evidence type="ECO:0000313" key="3">
    <source>
        <dbReference type="Proteomes" id="UP000646827"/>
    </source>
</evidence>
<dbReference type="EMBL" id="JAEPRB010000509">
    <property type="protein sequence ID" value="KAG2215492.1"/>
    <property type="molecule type" value="Genomic_DNA"/>
</dbReference>
<sequence>MDAMSSYMASIQQQQPPPPPSPNPVPEMDKQCVNDVI</sequence>
<reference evidence="2 3" key="1">
    <citation type="submission" date="2020-12" db="EMBL/GenBank/DDBJ databases">
        <title>Metabolic potential, ecology and presence of endohyphal bacteria is reflected in genomic diversity of Mucoromycotina.</title>
        <authorList>
            <person name="Muszewska A."/>
            <person name="Okrasinska A."/>
            <person name="Steczkiewicz K."/>
            <person name="Drgas O."/>
            <person name="Orlowska M."/>
            <person name="Perlinska-Lenart U."/>
            <person name="Aleksandrzak-Piekarczyk T."/>
            <person name="Szatraj K."/>
            <person name="Zielenkiewicz U."/>
            <person name="Pilsyk S."/>
            <person name="Malc E."/>
            <person name="Mieczkowski P."/>
            <person name="Kruszewska J.S."/>
            <person name="Biernat P."/>
            <person name="Pawlowska J."/>
        </authorList>
    </citation>
    <scope>NUCLEOTIDE SEQUENCE [LARGE SCALE GENOMIC DNA]</scope>
    <source>
        <strain evidence="2 3">CBS 142.35</strain>
    </source>
</reference>
<name>A0A8H7RQV7_9FUNG</name>
<gene>
    <name evidence="2" type="ORF">INT45_012087</name>
</gene>